<evidence type="ECO:0000259" key="1">
    <source>
        <dbReference type="Pfam" id="PF12680"/>
    </source>
</evidence>
<protein>
    <submittedName>
        <fullName evidence="2">Nuclear transport factor 2 family protein</fullName>
    </submittedName>
</protein>
<reference evidence="2 3" key="1">
    <citation type="submission" date="2023-08" db="EMBL/GenBank/DDBJ databases">
        <authorList>
            <person name="Folkvardsen B D."/>
            <person name="Norman A."/>
        </authorList>
    </citation>
    <scope>NUCLEOTIDE SEQUENCE [LARGE SCALE GENOMIC DNA]</scope>
    <source>
        <strain evidence="2 3">Mu0050</strain>
    </source>
</reference>
<proteinExistence type="predicted"/>
<gene>
    <name evidence="2" type="ORF">MU0050_003216</name>
</gene>
<dbReference type="SUPFAM" id="SSF54427">
    <property type="entry name" value="NTF2-like"/>
    <property type="match status" value="1"/>
</dbReference>
<dbReference type="InterPro" id="IPR037401">
    <property type="entry name" value="SnoaL-like"/>
</dbReference>
<dbReference type="Proteomes" id="UP001190466">
    <property type="component" value="Chromosome"/>
</dbReference>
<dbReference type="Gene3D" id="3.10.450.50">
    <property type="match status" value="1"/>
</dbReference>
<sequence length="127" mass="14342">MAIDRASILDVADRLFAAIERADTDTIEALFDADILVWHSGDAADNERARALRVIKWFIDRTSTRRYEIFDRQVFESGFVQQHILHAAGADGARIALRVGIVIKLADNGLISRIDEYFDPRDMAPLL</sequence>
<accession>A0ABM9MGC9</accession>
<feature type="domain" description="SnoaL-like" evidence="1">
    <location>
        <begin position="13"/>
        <end position="113"/>
    </location>
</feature>
<keyword evidence="3" id="KW-1185">Reference proteome</keyword>
<dbReference type="RefSeq" id="WP_316510570.1">
    <property type="nucleotide sequence ID" value="NZ_OY726395.1"/>
</dbReference>
<dbReference type="EMBL" id="OY726395">
    <property type="protein sequence ID" value="CAJ1584498.1"/>
    <property type="molecule type" value="Genomic_DNA"/>
</dbReference>
<evidence type="ECO:0000313" key="2">
    <source>
        <dbReference type="EMBL" id="CAJ1584498.1"/>
    </source>
</evidence>
<organism evidence="2 3">
    <name type="scientific">[Mycobacterium] wendilense</name>
    <dbReference type="NCBI Taxonomy" id="3064284"/>
    <lineage>
        <taxon>Bacteria</taxon>
        <taxon>Bacillati</taxon>
        <taxon>Actinomycetota</taxon>
        <taxon>Actinomycetes</taxon>
        <taxon>Mycobacteriales</taxon>
        <taxon>Mycobacteriaceae</taxon>
        <taxon>Mycolicibacter</taxon>
    </lineage>
</organism>
<evidence type="ECO:0000313" key="3">
    <source>
        <dbReference type="Proteomes" id="UP001190466"/>
    </source>
</evidence>
<name>A0ABM9MGC9_9MYCO</name>
<dbReference type="Pfam" id="PF12680">
    <property type="entry name" value="SnoaL_2"/>
    <property type="match status" value="1"/>
</dbReference>
<dbReference type="InterPro" id="IPR032710">
    <property type="entry name" value="NTF2-like_dom_sf"/>
</dbReference>